<feature type="domain" description="Cytidyltransferase-like" evidence="11">
    <location>
        <begin position="18"/>
        <end position="187"/>
    </location>
</feature>
<keyword evidence="8 10" id="KW-0520">NAD</keyword>
<organism evidence="12 13">
    <name type="scientific">Oxobacter pfennigii</name>
    <dbReference type="NCBI Taxonomy" id="36849"/>
    <lineage>
        <taxon>Bacteria</taxon>
        <taxon>Bacillati</taxon>
        <taxon>Bacillota</taxon>
        <taxon>Clostridia</taxon>
        <taxon>Eubacteriales</taxon>
        <taxon>Clostridiaceae</taxon>
        <taxon>Oxobacter</taxon>
    </lineage>
</organism>
<evidence type="ECO:0000256" key="7">
    <source>
        <dbReference type="ARBA" id="ARBA00022840"/>
    </source>
</evidence>
<dbReference type="PATRIC" id="fig|36849.3.peg.2454"/>
<dbReference type="NCBIfam" id="NF000840">
    <property type="entry name" value="PRK00071.1-3"/>
    <property type="match status" value="1"/>
</dbReference>
<evidence type="ECO:0000256" key="6">
    <source>
        <dbReference type="ARBA" id="ARBA00022741"/>
    </source>
</evidence>
<sequence>MDNLLKRLKEQKVQRVAVMGGTFDPIHHGHLVTAEIVRVKYDFDKVVFIPSGIPPHKEDSSVTLSEHRLNMVKLAIDTNPYFEVSRMEIDRGGYTYTIDTIIEFINYLGNNLSIHFITGADVMFQILSWKDAKELLSLCKFIAVTRPGYDKSALNIKVEELIDKYKSDITILEVPAIAISSTEIRRRVNSNLSIKYLLPEKVEEYIKKNRLYINREKDYDK</sequence>
<evidence type="ECO:0000256" key="3">
    <source>
        <dbReference type="ARBA" id="ARBA00022642"/>
    </source>
</evidence>
<evidence type="ECO:0000256" key="9">
    <source>
        <dbReference type="ARBA" id="ARBA00048721"/>
    </source>
</evidence>
<proteinExistence type="inferred from homology"/>
<keyword evidence="6 10" id="KW-0547">Nucleotide-binding</keyword>
<comment type="catalytic activity">
    <reaction evidence="9 10">
        <text>nicotinate beta-D-ribonucleotide + ATP + H(+) = deamido-NAD(+) + diphosphate</text>
        <dbReference type="Rhea" id="RHEA:22860"/>
        <dbReference type="ChEBI" id="CHEBI:15378"/>
        <dbReference type="ChEBI" id="CHEBI:30616"/>
        <dbReference type="ChEBI" id="CHEBI:33019"/>
        <dbReference type="ChEBI" id="CHEBI:57502"/>
        <dbReference type="ChEBI" id="CHEBI:58437"/>
        <dbReference type="EC" id="2.7.7.18"/>
    </reaction>
</comment>
<evidence type="ECO:0000256" key="4">
    <source>
        <dbReference type="ARBA" id="ARBA00022679"/>
    </source>
</evidence>
<evidence type="ECO:0000313" key="13">
    <source>
        <dbReference type="Proteomes" id="UP000050326"/>
    </source>
</evidence>
<dbReference type="NCBIfam" id="TIGR00482">
    <property type="entry name" value="nicotinate (nicotinamide) nucleotide adenylyltransferase"/>
    <property type="match status" value="1"/>
</dbReference>
<dbReference type="SUPFAM" id="SSF52374">
    <property type="entry name" value="Nucleotidylyl transferase"/>
    <property type="match status" value="1"/>
</dbReference>
<dbReference type="NCBIfam" id="TIGR00125">
    <property type="entry name" value="cyt_tran_rel"/>
    <property type="match status" value="1"/>
</dbReference>
<dbReference type="HAMAP" id="MF_00244">
    <property type="entry name" value="NaMN_adenylyltr"/>
    <property type="match status" value="1"/>
</dbReference>
<dbReference type="STRING" id="36849.OXPF_23290"/>
<keyword evidence="13" id="KW-1185">Reference proteome</keyword>
<dbReference type="InterPro" id="IPR004821">
    <property type="entry name" value="Cyt_trans-like"/>
</dbReference>
<evidence type="ECO:0000313" key="12">
    <source>
        <dbReference type="EMBL" id="KPU44161.1"/>
    </source>
</evidence>
<dbReference type="EMBL" id="LKET01000032">
    <property type="protein sequence ID" value="KPU44161.1"/>
    <property type="molecule type" value="Genomic_DNA"/>
</dbReference>
<dbReference type="InterPro" id="IPR005248">
    <property type="entry name" value="NadD/NMNAT"/>
</dbReference>
<evidence type="ECO:0000256" key="8">
    <source>
        <dbReference type="ARBA" id="ARBA00023027"/>
    </source>
</evidence>
<dbReference type="UniPathway" id="UPA00253">
    <property type="reaction ID" value="UER00332"/>
</dbReference>
<dbReference type="GO" id="GO:0004515">
    <property type="term" value="F:nicotinate-nucleotide adenylyltransferase activity"/>
    <property type="evidence" value="ECO:0007669"/>
    <property type="project" value="UniProtKB-UniRule"/>
</dbReference>
<dbReference type="GO" id="GO:0005524">
    <property type="term" value="F:ATP binding"/>
    <property type="evidence" value="ECO:0007669"/>
    <property type="project" value="UniProtKB-KW"/>
</dbReference>
<keyword evidence="7 10" id="KW-0067">ATP-binding</keyword>
<dbReference type="Proteomes" id="UP000050326">
    <property type="component" value="Unassembled WGS sequence"/>
</dbReference>
<dbReference type="CDD" id="cd02165">
    <property type="entry name" value="NMNAT"/>
    <property type="match status" value="1"/>
</dbReference>
<name>A0A0P8YWQ7_9CLOT</name>
<keyword evidence="3 10" id="KW-0662">Pyridine nucleotide biosynthesis</keyword>
<dbReference type="EC" id="2.7.7.18" evidence="10"/>
<evidence type="ECO:0000259" key="11">
    <source>
        <dbReference type="Pfam" id="PF01467"/>
    </source>
</evidence>
<evidence type="ECO:0000256" key="5">
    <source>
        <dbReference type="ARBA" id="ARBA00022695"/>
    </source>
</evidence>
<evidence type="ECO:0000256" key="2">
    <source>
        <dbReference type="ARBA" id="ARBA00005019"/>
    </source>
</evidence>
<evidence type="ECO:0000256" key="1">
    <source>
        <dbReference type="ARBA" id="ARBA00002324"/>
    </source>
</evidence>
<comment type="caution">
    <text evidence="12">The sequence shown here is derived from an EMBL/GenBank/DDBJ whole genome shotgun (WGS) entry which is preliminary data.</text>
</comment>
<comment type="similarity">
    <text evidence="10">Belongs to the NadD family.</text>
</comment>
<keyword evidence="4 10" id="KW-0808">Transferase</keyword>
<protein>
    <recommendedName>
        <fullName evidence="10">Probable nicotinate-nucleotide adenylyltransferase</fullName>
        <ecNumber evidence="10">2.7.7.18</ecNumber>
    </recommendedName>
    <alternativeName>
        <fullName evidence="10">Deamido-NAD(+) diphosphorylase</fullName>
    </alternativeName>
    <alternativeName>
        <fullName evidence="10">Deamido-NAD(+) pyrophosphorylase</fullName>
    </alternativeName>
    <alternativeName>
        <fullName evidence="10">Nicotinate mononucleotide adenylyltransferase</fullName>
        <shortName evidence="10">NaMN adenylyltransferase</shortName>
    </alternativeName>
</protein>
<comment type="pathway">
    <text evidence="2 10">Cofactor biosynthesis; NAD(+) biosynthesis; deamido-NAD(+) from nicotinate D-ribonucleotide: step 1/1.</text>
</comment>
<dbReference type="PANTHER" id="PTHR39321">
    <property type="entry name" value="NICOTINATE-NUCLEOTIDE ADENYLYLTRANSFERASE-RELATED"/>
    <property type="match status" value="1"/>
</dbReference>
<dbReference type="GO" id="GO:0009435">
    <property type="term" value="P:NAD+ biosynthetic process"/>
    <property type="evidence" value="ECO:0007669"/>
    <property type="project" value="UniProtKB-UniRule"/>
</dbReference>
<evidence type="ECO:0000256" key="10">
    <source>
        <dbReference type="HAMAP-Rule" id="MF_00244"/>
    </source>
</evidence>
<dbReference type="PANTHER" id="PTHR39321:SF3">
    <property type="entry name" value="PHOSPHOPANTETHEINE ADENYLYLTRANSFERASE"/>
    <property type="match status" value="1"/>
</dbReference>
<comment type="function">
    <text evidence="1 10">Catalyzes the reversible adenylation of nicotinate mononucleotide (NaMN) to nicotinic acid adenine dinucleotide (NaAD).</text>
</comment>
<gene>
    <name evidence="10 12" type="primary">nadD</name>
    <name evidence="12" type="ORF">OXPF_23290</name>
</gene>
<dbReference type="OrthoDB" id="5295945at2"/>
<dbReference type="Pfam" id="PF01467">
    <property type="entry name" value="CTP_transf_like"/>
    <property type="match status" value="1"/>
</dbReference>
<dbReference type="RefSeq" id="WP_054875353.1">
    <property type="nucleotide sequence ID" value="NZ_LKET01000032.1"/>
</dbReference>
<dbReference type="AlphaFoldDB" id="A0A0P8YWQ7"/>
<accession>A0A0P8YWQ7</accession>
<reference evidence="12 13" key="1">
    <citation type="submission" date="2015-09" db="EMBL/GenBank/DDBJ databases">
        <title>Genome sequence of Oxobacter pfennigii DSM 3222.</title>
        <authorList>
            <person name="Poehlein A."/>
            <person name="Bengelsdorf F.R."/>
            <person name="Schiel-Bengelsdorf B."/>
            <person name="Duerre P."/>
            <person name="Daniel R."/>
        </authorList>
    </citation>
    <scope>NUCLEOTIDE SEQUENCE [LARGE SCALE GENOMIC DNA]</scope>
    <source>
        <strain evidence="12 13">DSM 3222</strain>
    </source>
</reference>
<dbReference type="Gene3D" id="3.40.50.620">
    <property type="entry name" value="HUPs"/>
    <property type="match status" value="1"/>
</dbReference>
<dbReference type="InterPro" id="IPR014729">
    <property type="entry name" value="Rossmann-like_a/b/a_fold"/>
</dbReference>
<keyword evidence="5 10" id="KW-0548">Nucleotidyltransferase</keyword>